<evidence type="ECO:0000256" key="1">
    <source>
        <dbReference type="ARBA" id="ARBA00001933"/>
    </source>
</evidence>
<evidence type="ECO:0000256" key="12">
    <source>
        <dbReference type="HAMAP-Rule" id="MF_00133"/>
    </source>
</evidence>
<feature type="modified residue" description="N6-(pyridoxal phosphate)lysine" evidence="12">
    <location>
        <position position="86"/>
    </location>
</feature>
<dbReference type="PANTHER" id="PTHR48077:SF3">
    <property type="entry name" value="TRYPTOPHAN SYNTHASE"/>
    <property type="match status" value="1"/>
</dbReference>
<evidence type="ECO:0000259" key="13">
    <source>
        <dbReference type="Pfam" id="PF00291"/>
    </source>
</evidence>
<evidence type="ECO:0000256" key="5">
    <source>
        <dbReference type="ARBA" id="ARBA00011270"/>
    </source>
</evidence>
<dbReference type="InterPro" id="IPR023026">
    <property type="entry name" value="Trp_synth_beta/beta-like"/>
</dbReference>
<gene>
    <name evidence="14" type="primary">trpB_1</name>
    <name evidence="12" type="synonym">trpB</name>
    <name evidence="14" type="ORF">VST7929_00832</name>
</gene>
<keyword evidence="15" id="KW-1185">Reference proteome</keyword>
<dbReference type="NCBIfam" id="TIGR00263">
    <property type="entry name" value="trpB"/>
    <property type="match status" value="1"/>
</dbReference>
<proteinExistence type="inferred from homology"/>
<reference evidence="14" key="1">
    <citation type="submission" date="2021-11" db="EMBL/GenBank/DDBJ databases">
        <authorList>
            <person name="Rodrigo-Torres L."/>
            <person name="Arahal R. D."/>
            <person name="Lucena T."/>
        </authorList>
    </citation>
    <scope>NUCLEOTIDE SEQUENCE</scope>
    <source>
        <strain evidence="14">CECT 7929</strain>
    </source>
</reference>
<comment type="cofactor">
    <cofactor evidence="1 12">
        <name>pyridoxal 5'-phosphate</name>
        <dbReference type="ChEBI" id="CHEBI:597326"/>
    </cofactor>
</comment>
<dbReference type="PIRSF" id="PIRSF001413">
    <property type="entry name" value="Trp_syn_beta"/>
    <property type="match status" value="1"/>
</dbReference>
<sequence>MSKLNAYFGEYGGQFVPQILVPALDQLEQAFIDAQQDPAFQKEFTDLLKEYAGRPTALTRCRNITEGTKTTIYLKREDLLHGGAHKTNQVLGQALLAKRMGKTEIIAETGAGQHGVATALACALLGLKCRVYMGAVDVKRQSPNVFRMQLMGATVIPVHSGSSTLKDACNEAMRDWSANYDTAHYLLGTAAGPHPFPTIVREFQRMIGEEAKAQILEKEGRLPDAVIACVGGGSNAIGLFADFIEETDVALIGVEPAGKGIDTDQHGAPLKHGKTGIFFGMKSPLMQSSEGQIEESYSISAGLDFPSVGPQHAHLLATGRAQYEHASDDEALEAFQALARHEGIIPALESSHALAYALRNAKENPNKEQLLVVNLSGRGDKDIFTVYDILKEQGAL</sequence>
<protein>
    <recommendedName>
        <fullName evidence="12">Tryptophan synthase beta chain</fullName>
        <ecNumber evidence="12">4.2.1.20</ecNumber>
    </recommendedName>
</protein>
<dbReference type="PROSITE" id="PS00168">
    <property type="entry name" value="TRP_SYNTHASE_BETA"/>
    <property type="match status" value="1"/>
</dbReference>
<evidence type="ECO:0000256" key="9">
    <source>
        <dbReference type="ARBA" id="ARBA00023141"/>
    </source>
</evidence>
<evidence type="ECO:0000256" key="6">
    <source>
        <dbReference type="ARBA" id="ARBA00022605"/>
    </source>
</evidence>
<dbReference type="InterPro" id="IPR001926">
    <property type="entry name" value="TrpB-like_PALP"/>
</dbReference>
<dbReference type="Pfam" id="PF00291">
    <property type="entry name" value="PALP"/>
    <property type="match status" value="1"/>
</dbReference>
<dbReference type="RefSeq" id="WP_237465154.1">
    <property type="nucleotide sequence ID" value="NZ_CAKLDI010000001.1"/>
</dbReference>
<comment type="catalytic activity">
    <reaction evidence="11 12">
        <text>(1S,2R)-1-C-(indol-3-yl)glycerol 3-phosphate + L-serine = D-glyceraldehyde 3-phosphate + L-tryptophan + H2O</text>
        <dbReference type="Rhea" id="RHEA:10532"/>
        <dbReference type="ChEBI" id="CHEBI:15377"/>
        <dbReference type="ChEBI" id="CHEBI:33384"/>
        <dbReference type="ChEBI" id="CHEBI:57912"/>
        <dbReference type="ChEBI" id="CHEBI:58866"/>
        <dbReference type="ChEBI" id="CHEBI:59776"/>
        <dbReference type="EC" id="4.2.1.20"/>
    </reaction>
</comment>
<keyword evidence="8 12" id="KW-0663">Pyridoxal phosphate</keyword>
<evidence type="ECO:0000256" key="8">
    <source>
        <dbReference type="ARBA" id="ARBA00022898"/>
    </source>
</evidence>
<dbReference type="PANTHER" id="PTHR48077">
    <property type="entry name" value="TRYPTOPHAN SYNTHASE-RELATED"/>
    <property type="match status" value="1"/>
</dbReference>
<comment type="subunit">
    <text evidence="5 12">Tetramer of two alpha and two beta chains.</text>
</comment>
<accession>A0ABM8ZS79</accession>
<evidence type="ECO:0000256" key="10">
    <source>
        <dbReference type="ARBA" id="ARBA00023239"/>
    </source>
</evidence>
<dbReference type="EC" id="4.2.1.20" evidence="12"/>
<dbReference type="InterPro" id="IPR006653">
    <property type="entry name" value="Trp_synth_b_CS"/>
</dbReference>
<comment type="similarity">
    <text evidence="4 12">Belongs to the TrpB family.</text>
</comment>
<dbReference type="HAMAP" id="MF_00133">
    <property type="entry name" value="Trp_synth_beta"/>
    <property type="match status" value="1"/>
</dbReference>
<feature type="domain" description="Tryptophan synthase beta chain-like PALP" evidence="13">
    <location>
        <begin position="51"/>
        <end position="373"/>
    </location>
</feature>
<dbReference type="Proteomes" id="UP000838672">
    <property type="component" value="Unassembled WGS sequence"/>
</dbReference>
<comment type="function">
    <text evidence="2 12">The beta subunit is responsible for the synthesis of L-tryptophan from indole and L-serine.</text>
</comment>
<evidence type="ECO:0000256" key="11">
    <source>
        <dbReference type="ARBA" id="ARBA00049047"/>
    </source>
</evidence>
<evidence type="ECO:0000256" key="7">
    <source>
        <dbReference type="ARBA" id="ARBA00022822"/>
    </source>
</evidence>
<dbReference type="InterPro" id="IPR036052">
    <property type="entry name" value="TrpB-like_PALP_sf"/>
</dbReference>
<dbReference type="GO" id="GO:0004834">
    <property type="term" value="F:tryptophan synthase activity"/>
    <property type="evidence" value="ECO:0007669"/>
    <property type="project" value="UniProtKB-EC"/>
</dbReference>
<organism evidence="14 15">
    <name type="scientific">Vibrio stylophorae</name>
    <dbReference type="NCBI Taxonomy" id="659351"/>
    <lineage>
        <taxon>Bacteria</taxon>
        <taxon>Pseudomonadati</taxon>
        <taxon>Pseudomonadota</taxon>
        <taxon>Gammaproteobacteria</taxon>
        <taxon>Vibrionales</taxon>
        <taxon>Vibrionaceae</taxon>
        <taxon>Vibrio</taxon>
    </lineage>
</organism>
<dbReference type="InterPro" id="IPR006654">
    <property type="entry name" value="Trp_synth_beta"/>
</dbReference>
<keyword evidence="9 12" id="KW-0057">Aromatic amino acid biosynthesis</keyword>
<dbReference type="Gene3D" id="3.40.50.1100">
    <property type="match status" value="2"/>
</dbReference>
<comment type="caution">
    <text evidence="14">The sequence shown here is derived from an EMBL/GenBank/DDBJ whole genome shotgun (WGS) entry which is preliminary data.</text>
</comment>
<evidence type="ECO:0000313" key="15">
    <source>
        <dbReference type="Proteomes" id="UP000838672"/>
    </source>
</evidence>
<evidence type="ECO:0000256" key="3">
    <source>
        <dbReference type="ARBA" id="ARBA00004733"/>
    </source>
</evidence>
<keyword evidence="10 12" id="KW-0456">Lyase</keyword>
<comment type="pathway">
    <text evidence="3 12">Amino-acid biosynthesis; L-tryptophan biosynthesis; L-tryptophan from chorismate: step 5/5.</text>
</comment>
<evidence type="ECO:0000256" key="2">
    <source>
        <dbReference type="ARBA" id="ARBA00002786"/>
    </source>
</evidence>
<evidence type="ECO:0000256" key="4">
    <source>
        <dbReference type="ARBA" id="ARBA00009982"/>
    </source>
</evidence>
<dbReference type="SUPFAM" id="SSF53686">
    <property type="entry name" value="Tryptophan synthase beta subunit-like PLP-dependent enzymes"/>
    <property type="match status" value="1"/>
</dbReference>
<evidence type="ECO:0000313" key="14">
    <source>
        <dbReference type="EMBL" id="CAH0532981.1"/>
    </source>
</evidence>
<keyword evidence="6 12" id="KW-0028">Amino-acid biosynthesis</keyword>
<dbReference type="CDD" id="cd06446">
    <property type="entry name" value="Trp-synth_B"/>
    <property type="match status" value="1"/>
</dbReference>
<keyword evidence="7 12" id="KW-0822">Tryptophan biosynthesis</keyword>
<name>A0ABM8ZS79_9VIBR</name>
<dbReference type="EMBL" id="CAKLDI010000001">
    <property type="protein sequence ID" value="CAH0532981.1"/>
    <property type="molecule type" value="Genomic_DNA"/>
</dbReference>